<keyword evidence="6" id="KW-0029">Amino-acid transport</keyword>
<feature type="transmembrane region" description="Helical" evidence="13">
    <location>
        <begin position="303"/>
        <end position="330"/>
    </location>
</feature>
<evidence type="ECO:0000256" key="8">
    <source>
        <dbReference type="ARBA" id="ARBA00023136"/>
    </source>
</evidence>
<dbReference type="FunFam" id="1.20.1740.10:FF:000009">
    <property type="entry name" value="Low affinity cationic amino acid transporter 2"/>
    <property type="match status" value="1"/>
</dbReference>
<feature type="transmembrane region" description="Helical" evidence="13">
    <location>
        <begin position="83"/>
        <end position="106"/>
    </location>
</feature>
<feature type="transmembrane region" description="Helical" evidence="13">
    <location>
        <begin position="551"/>
        <end position="571"/>
    </location>
</feature>
<feature type="domain" description="Cationic amino acid transporter C-terminal" evidence="14">
    <location>
        <begin position="549"/>
        <end position="599"/>
    </location>
</feature>
<keyword evidence="5 13" id="KW-0812">Transmembrane</keyword>
<keyword evidence="4" id="KW-1003">Cell membrane</keyword>
<dbReference type="InterPro" id="IPR002293">
    <property type="entry name" value="AA/rel_permease1"/>
</dbReference>
<dbReference type="Pfam" id="PF13906">
    <property type="entry name" value="AA_permease_C"/>
    <property type="match status" value="1"/>
</dbReference>
<feature type="transmembrane region" description="Helical" evidence="13">
    <location>
        <begin position="577"/>
        <end position="596"/>
    </location>
</feature>
<feature type="transmembrane region" description="Helical" evidence="13">
    <location>
        <begin position="260"/>
        <end position="282"/>
    </location>
</feature>
<dbReference type="InterPro" id="IPR029485">
    <property type="entry name" value="CAT_C"/>
</dbReference>
<evidence type="ECO:0000256" key="2">
    <source>
        <dbReference type="ARBA" id="ARBA00008572"/>
    </source>
</evidence>
<dbReference type="Gene3D" id="1.20.1740.10">
    <property type="entry name" value="Amino acid/polyamine transporter I"/>
    <property type="match status" value="2"/>
</dbReference>
<evidence type="ECO:0000256" key="6">
    <source>
        <dbReference type="ARBA" id="ARBA00022970"/>
    </source>
</evidence>
<keyword evidence="16" id="KW-1185">Reference proteome</keyword>
<proteinExistence type="inferred from homology"/>
<evidence type="ECO:0000259" key="14">
    <source>
        <dbReference type="Pfam" id="PF13906"/>
    </source>
</evidence>
<feature type="transmembrane region" description="Helical" evidence="13">
    <location>
        <begin position="519"/>
        <end position="539"/>
    </location>
</feature>
<feature type="transmembrane region" description="Helical" evidence="13">
    <location>
        <begin position="485"/>
        <end position="507"/>
    </location>
</feature>
<evidence type="ECO:0000256" key="9">
    <source>
        <dbReference type="ARBA" id="ARBA00023180"/>
    </source>
</evidence>
<dbReference type="GeneTree" id="ENSGT00940000155349"/>
<dbReference type="FunFam" id="1.20.1740.10:FF:000024">
    <property type="entry name" value="High affinity cationic amino acid transporter 1"/>
    <property type="match status" value="1"/>
</dbReference>
<dbReference type="PANTHER" id="PTHR43243">
    <property type="entry name" value="INNER MEMBRANE TRANSPORTER YGJI-RELATED"/>
    <property type="match status" value="1"/>
</dbReference>
<dbReference type="PANTHER" id="PTHR43243:SF105">
    <property type="entry name" value="CATIONIC AMINO ACID TRANSPORTER C-TERMINAL DOMAIN-CONTAINING PROTEIN"/>
    <property type="match status" value="1"/>
</dbReference>
<reference evidence="15" key="2">
    <citation type="submission" date="2025-09" db="UniProtKB">
        <authorList>
            <consortium name="Ensembl"/>
        </authorList>
    </citation>
    <scope>IDENTIFICATION</scope>
</reference>
<feature type="transmembrane region" description="Helical" evidence="13">
    <location>
        <begin position="210"/>
        <end position="228"/>
    </location>
</feature>
<dbReference type="PIRSF" id="PIRSF006060">
    <property type="entry name" value="AA_transporter"/>
    <property type="match status" value="1"/>
</dbReference>
<comment type="subcellular location">
    <subcellularLocation>
        <location evidence="1">Cell membrane</location>
        <topology evidence="1">Multi-pass membrane protein</topology>
    </subcellularLocation>
</comment>
<evidence type="ECO:0000256" key="5">
    <source>
        <dbReference type="ARBA" id="ARBA00022692"/>
    </source>
</evidence>
<sequence>MAFPFDLLFCREADTLMAFKRFGFCSRLIRRKLDVPGDAPCSDEPHLTRCLTVVDLIALGVGSTLGAGVYVLAGAVARDYTGPAIVLSFLIAAVTSILAGVCYAEFGARAPGAGSAYLYSYLTVGEFLAFVTGWTLILSYVIGASSVARAWSANFDNMIGGAIRDFSHRALPIDVPGLSKHPDFFAALMILILTAVLCVGVRESAIVSKVFTAVNVLVLSCVVISSFIKGDLKNWHLGEDDIYNISKEHNQTTDAGVGGFLPFGVHGVLQGAATCFYAFVGFDCIATTGEEVKNPQRAIPMSIIISLLICFAAYFSVSAALTLLMPYFLLDDESPLPAAFQYVGWDPVRYLIAIGALCALTSSLLGSIFPLPRIVYAMADDGLLFRWLATISPRFHTPLFATVISGIIGAIMAFLFDLIALVDLMSIGTLLSYSLVALAVLILRYRPEIIHQAGTKEPLSDLPDPGLSVGLLIHPSPYPTRSSSMIVNILLSFICLDVVILCCFLTHGSSKIFSLSPAVFTAFIFFLVLFIIAIILIWFQPQSRETLSFKVPFVPLFPVLSILVNTYLMVILSWETWIRFSVWMLIGFIIYFFYGISHSSEGRSTISNVPPCERDGELHSLDQFKRI</sequence>
<keyword evidence="7 13" id="KW-1133">Transmembrane helix</keyword>
<evidence type="ECO:0000256" key="1">
    <source>
        <dbReference type="ARBA" id="ARBA00004651"/>
    </source>
</evidence>
<keyword evidence="8 13" id="KW-0472">Membrane</keyword>
<protein>
    <recommendedName>
        <fullName evidence="14">Cationic amino acid transporter C-terminal domain-containing protein</fullName>
    </recommendedName>
</protein>
<feature type="transmembrane region" description="Helical" evidence="13">
    <location>
        <begin position="56"/>
        <end position="77"/>
    </location>
</feature>
<evidence type="ECO:0000313" key="16">
    <source>
        <dbReference type="Proteomes" id="UP000694388"/>
    </source>
</evidence>
<name>A0A8C4NLN3_EPTBU</name>
<evidence type="ECO:0000256" key="11">
    <source>
        <dbReference type="ARBA" id="ARBA00034423"/>
    </source>
</evidence>
<evidence type="ECO:0000256" key="10">
    <source>
        <dbReference type="ARBA" id="ARBA00034422"/>
    </source>
</evidence>
<dbReference type="Pfam" id="PF13520">
    <property type="entry name" value="AA_permease_2"/>
    <property type="match status" value="1"/>
</dbReference>
<keyword evidence="9" id="KW-0325">Glycoprotein</keyword>
<accession>A0A8C4NLN3</accession>
<keyword evidence="3" id="KW-0813">Transport</keyword>
<organism evidence="15 16">
    <name type="scientific">Eptatretus burgeri</name>
    <name type="common">Inshore hagfish</name>
    <dbReference type="NCBI Taxonomy" id="7764"/>
    <lineage>
        <taxon>Eukaryota</taxon>
        <taxon>Metazoa</taxon>
        <taxon>Chordata</taxon>
        <taxon>Craniata</taxon>
        <taxon>Vertebrata</taxon>
        <taxon>Cyclostomata</taxon>
        <taxon>Myxini</taxon>
        <taxon>Myxiniformes</taxon>
        <taxon>Myxinidae</taxon>
        <taxon>Eptatretinae</taxon>
        <taxon>Eptatretus</taxon>
    </lineage>
</organism>
<feature type="transmembrane region" description="Helical" evidence="13">
    <location>
        <begin position="425"/>
        <end position="443"/>
    </location>
</feature>
<dbReference type="GO" id="GO:0000064">
    <property type="term" value="F:L-ornithine transmembrane transporter activity"/>
    <property type="evidence" value="ECO:0007669"/>
    <property type="project" value="TreeGrafter"/>
</dbReference>
<feature type="transmembrane region" description="Helical" evidence="13">
    <location>
        <begin position="397"/>
        <end position="419"/>
    </location>
</feature>
<dbReference type="NCBIfam" id="TIGR00906">
    <property type="entry name" value="2A0303"/>
    <property type="match status" value="1"/>
</dbReference>
<dbReference type="Ensembl" id="ENSEBUT00000005748.1">
    <property type="protein sequence ID" value="ENSEBUP00000005310.1"/>
    <property type="gene ID" value="ENSEBUG00000003619.1"/>
</dbReference>
<comment type="catalytic activity">
    <reaction evidence="11">
        <text>L-arginine(in) = L-arginine(out)</text>
        <dbReference type="Rhea" id="RHEA:32143"/>
        <dbReference type="ChEBI" id="CHEBI:32682"/>
    </reaction>
</comment>
<dbReference type="AlphaFoldDB" id="A0A8C4NLN3"/>
<dbReference type="GO" id="GO:0005886">
    <property type="term" value="C:plasma membrane"/>
    <property type="evidence" value="ECO:0007669"/>
    <property type="project" value="UniProtKB-SubCell"/>
</dbReference>
<dbReference type="InterPro" id="IPR004755">
    <property type="entry name" value="Cat_AA_permease"/>
</dbReference>
<evidence type="ECO:0000256" key="3">
    <source>
        <dbReference type="ARBA" id="ARBA00022448"/>
    </source>
</evidence>
<dbReference type="Proteomes" id="UP000694388">
    <property type="component" value="Unplaced"/>
</dbReference>
<comment type="similarity">
    <text evidence="2">Belongs to the amino acid-polyamine-organocation (APC) superfamily. Cationic amino acid transporter (CAT) (TC 2.A.3.3) family.</text>
</comment>
<feature type="transmembrane region" description="Helical" evidence="13">
    <location>
        <begin position="350"/>
        <end position="376"/>
    </location>
</feature>
<reference evidence="15" key="1">
    <citation type="submission" date="2025-08" db="UniProtKB">
        <authorList>
            <consortium name="Ensembl"/>
        </authorList>
    </citation>
    <scope>IDENTIFICATION</scope>
</reference>
<evidence type="ECO:0000256" key="13">
    <source>
        <dbReference type="SAM" id="Phobius"/>
    </source>
</evidence>
<dbReference type="GO" id="GO:0097638">
    <property type="term" value="P:L-arginine import across plasma membrane"/>
    <property type="evidence" value="ECO:0007669"/>
    <property type="project" value="TreeGrafter"/>
</dbReference>
<evidence type="ECO:0000256" key="7">
    <source>
        <dbReference type="ARBA" id="ARBA00022989"/>
    </source>
</evidence>
<dbReference type="GO" id="GO:0015189">
    <property type="term" value="F:L-lysine transmembrane transporter activity"/>
    <property type="evidence" value="ECO:0007669"/>
    <property type="project" value="TreeGrafter"/>
</dbReference>
<comment type="catalytic activity">
    <reaction evidence="12">
        <text>L-ornithine(in) = L-ornithine(out)</text>
        <dbReference type="Rhea" id="RHEA:71199"/>
        <dbReference type="ChEBI" id="CHEBI:46911"/>
    </reaction>
</comment>
<dbReference type="GO" id="GO:0061459">
    <property type="term" value="F:L-arginine transmembrane transporter activity"/>
    <property type="evidence" value="ECO:0007669"/>
    <property type="project" value="TreeGrafter"/>
</dbReference>
<evidence type="ECO:0000256" key="12">
    <source>
        <dbReference type="ARBA" id="ARBA00034450"/>
    </source>
</evidence>
<comment type="catalytic activity">
    <reaction evidence="10">
        <text>L-lysine(in) = L-lysine(out)</text>
        <dbReference type="Rhea" id="RHEA:70935"/>
        <dbReference type="ChEBI" id="CHEBI:32551"/>
    </reaction>
</comment>
<evidence type="ECO:0000256" key="4">
    <source>
        <dbReference type="ARBA" id="ARBA00022475"/>
    </source>
</evidence>
<evidence type="ECO:0000313" key="15">
    <source>
        <dbReference type="Ensembl" id="ENSEBUP00000005310.1"/>
    </source>
</evidence>
<feature type="transmembrane region" description="Helical" evidence="13">
    <location>
        <begin position="118"/>
        <end position="142"/>
    </location>
</feature>
<feature type="transmembrane region" description="Helical" evidence="13">
    <location>
        <begin position="184"/>
        <end position="201"/>
    </location>
</feature>